<evidence type="ECO:0000256" key="1">
    <source>
        <dbReference type="SAM" id="MobiDB-lite"/>
    </source>
</evidence>
<reference evidence="2" key="2">
    <citation type="submission" date="2012-06" db="EMBL/GenBank/DDBJ databases">
        <authorList>
            <person name="Yu Y."/>
            <person name="Currie J."/>
            <person name="Lomeli R."/>
            <person name="Angelova A."/>
            <person name="Collura K."/>
            <person name="Wissotski M."/>
            <person name="Campos D."/>
            <person name="Kudrna D."/>
            <person name="Golser W."/>
            <person name="Ashely E."/>
            <person name="Descour A."/>
            <person name="Fernandes J."/>
            <person name="Soderlund C."/>
            <person name="Walbot V."/>
        </authorList>
    </citation>
    <scope>NUCLEOTIDE SEQUENCE</scope>
    <source>
        <strain evidence="2">B73</strain>
    </source>
</reference>
<proteinExistence type="evidence at transcript level"/>
<sequence length="114" mass="12755">MLKKQRTHRNTFLQFTRVQNPPPRTRRRAAASRKPVTCLQIKSRTRASQPAIAHHEKVSGRGWPCRNARKSTSDRPGCEKGASWEAPLTVAKDSAPPPYTCVHPPTCCPSNQTL</sequence>
<feature type="compositionally biased region" description="Polar residues" evidence="1">
    <location>
        <begin position="10"/>
        <end position="19"/>
    </location>
</feature>
<dbReference type="AlphaFoldDB" id="B8A139"/>
<protein>
    <submittedName>
        <fullName evidence="2">Uncharacterized protein</fullName>
    </submittedName>
</protein>
<reference evidence="2" key="1">
    <citation type="journal article" date="2009" name="PLoS Genet.">
        <title>Sequencing, mapping, and analysis of 27,455 maize full-length cDNAs.</title>
        <authorList>
            <person name="Soderlund C."/>
            <person name="Descour A."/>
            <person name="Kudrna D."/>
            <person name="Bomhoff M."/>
            <person name="Boyd L."/>
            <person name="Currie J."/>
            <person name="Angelova A."/>
            <person name="Collura K."/>
            <person name="Wissotski M."/>
            <person name="Ashley E."/>
            <person name="Morrow D."/>
            <person name="Fernandes J."/>
            <person name="Walbot V."/>
            <person name="Yu Y."/>
        </authorList>
    </citation>
    <scope>NUCLEOTIDE SEQUENCE</scope>
    <source>
        <strain evidence="2">B73</strain>
    </source>
</reference>
<name>B8A139_MAIZE</name>
<accession>B8A139</accession>
<evidence type="ECO:0000313" key="2">
    <source>
        <dbReference type="EMBL" id="ACL53888.1"/>
    </source>
</evidence>
<feature type="region of interest" description="Disordered" evidence="1">
    <location>
        <begin position="1"/>
        <end position="81"/>
    </location>
</feature>
<dbReference type="EMBL" id="BT055281">
    <property type="protein sequence ID" value="ACL53888.1"/>
    <property type="molecule type" value="mRNA"/>
</dbReference>
<organism evidence="2">
    <name type="scientific">Zea mays</name>
    <name type="common">Maize</name>
    <dbReference type="NCBI Taxonomy" id="4577"/>
    <lineage>
        <taxon>Eukaryota</taxon>
        <taxon>Viridiplantae</taxon>
        <taxon>Streptophyta</taxon>
        <taxon>Embryophyta</taxon>
        <taxon>Tracheophyta</taxon>
        <taxon>Spermatophyta</taxon>
        <taxon>Magnoliopsida</taxon>
        <taxon>Liliopsida</taxon>
        <taxon>Poales</taxon>
        <taxon>Poaceae</taxon>
        <taxon>PACMAD clade</taxon>
        <taxon>Panicoideae</taxon>
        <taxon>Andropogonodae</taxon>
        <taxon>Andropogoneae</taxon>
        <taxon>Tripsacinae</taxon>
        <taxon>Zea</taxon>
    </lineage>
</organism>